<feature type="region of interest" description="Disordered" evidence="1">
    <location>
        <begin position="1"/>
        <end position="31"/>
    </location>
</feature>
<sequence length="133" mass="15279">VAPLQPPSAVTSSDQRRRSKEARTPGSRDTDSVVFEDVAVNFTQEEWALLGPSQKKLYRDVMQETFVNLASIGENWEEKNIEDHKNQGRKLRSHMVERLCERKEGSQFGETISQTPNPKPNKKTFTRVKPYEC</sequence>
<dbReference type="SUPFAM" id="SSF109640">
    <property type="entry name" value="KRAB domain (Kruppel-associated box)"/>
    <property type="match status" value="1"/>
</dbReference>
<accession>A0A2J8LVI9</accession>
<dbReference type="SMART" id="SM00349">
    <property type="entry name" value="KRAB"/>
    <property type="match status" value="1"/>
</dbReference>
<feature type="region of interest" description="Disordered" evidence="1">
    <location>
        <begin position="104"/>
        <end position="133"/>
    </location>
</feature>
<dbReference type="InterPro" id="IPR001909">
    <property type="entry name" value="KRAB"/>
</dbReference>
<evidence type="ECO:0000313" key="3">
    <source>
        <dbReference type="EMBL" id="PNI51268.1"/>
    </source>
</evidence>
<gene>
    <name evidence="3" type="ORF">CK820_G0026405</name>
</gene>
<dbReference type="AlphaFoldDB" id="A0A2J8LVI9"/>
<feature type="non-terminal residue" evidence="3">
    <location>
        <position position="133"/>
    </location>
</feature>
<feature type="non-terminal residue" evidence="3">
    <location>
        <position position="1"/>
    </location>
</feature>
<dbReference type="Gene3D" id="6.10.140.140">
    <property type="match status" value="1"/>
</dbReference>
<dbReference type="CDD" id="cd07765">
    <property type="entry name" value="KRAB_A-box"/>
    <property type="match status" value="1"/>
</dbReference>
<dbReference type="Proteomes" id="UP000236370">
    <property type="component" value="Unassembled WGS sequence"/>
</dbReference>
<organism evidence="3 4">
    <name type="scientific">Pan troglodytes</name>
    <name type="common">Chimpanzee</name>
    <dbReference type="NCBI Taxonomy" id="9598"/>
    <lineage>
        <taxon>Eukaryota</taxon>
        <taxon>Metazoa</taxon>
        <taxon>Chordata</taxon>
        <taxon>Craniata</taxon>
        <taxon>Vertebrata</taxon>
        <taxon>Euteleostomi</taxon>
        <taxon>Mammalia</taxon>
        <taxon>Eutheria</taxon>
        <taxon>Euarchontoglires</taxon>
        <taxon>Primates</taxon>
        <taxon>Haplorrhini</taxon>
        <taxon>Catarrhini</taxon>
        <taxon>Hominidae</taxon>
        <taxon>Pan</taxon>
    </lineage>
</organism>
<proteinExistence type="predicted"/>
<protein>
    <submittedName>
        <fullName evidence="3">ZNF709 isoform 2</fullName>
    </submittedName>
</protein>
<dbReference type="PROSITE" id="PS50805">
    <property type="entry name" value="KRAB"/>
    <property type="match status" value="1"/>
</dbReference>
<feature type="compositionally biased region" description="Basic and acidic residues" evidence="1">
    <location>
        <begin position="21"/>
        <end position="31"/>
    </location>
</feature>
<evidence type="ECO:0000256" key="1">
    <source>
        <dbReference type="SAM" id="MobiDB-lite"/>
    </source>
</evidence>
<reference evidence="3 4" key="1">
    <citation type="submission" date="2017-12" db="EMBL/GenBank/DDBJ databases">
        <title>High-resolution comparative analysis of great ape genomes.</title>
        <authorList>
            <person name="Pollen A."/>
            <person name="Hastie A."/>
            <person name="Hormozdiari F."/>
            <person name="Dougherty M."/>
            <person name="Liu R."/>
            <person name="Chaisson M."/>
            <person name="Hoppe E."/>
            <person name="Hill C."/>
            <person name="Pang A."/>
            <person name="Hillier L."/>
            <person name="Baker C."/>
            <person name="Armstrong J."/>
            <person name="Shendure J."/>
            <person name="Paten B."/>
            <person name="Wilson R."/>
            <person name="Chao H."/>
            <person name="Schneider V."/>
            <person name="Ventura M."/>
            <person name="Kronenberg Z."/>
            <person name="Murali S."/>
            <person name="Gordon D."/>
            <person name="Cantsilieris S."/>
            <person name="Munson K."/>
            <person name="Nelson B."/>
            <person name="Raja A."/>
            <person name="Underwood J."/>
            <person name="Diekhans M."/>
            <person name="Fiddes I."/>
            <person name="Haussler D."/>
            <person name="Eichler E."/>
        </authorList>
    </citation>
    <scope>NUCLEOTIDE SEQUENCE [LARGE SCALE GENOMIC DNA]</scope>
    <source>
        <strain evidence="3">Yerkes chimp pedigree #C0471</strain>
    </source>
</reference>
<name>A0A2J8LVI9_PANTR</name>
<evidence type="ECO:0000259" key="2">
    <source>
        <dbReference type="PROSITE" id="PS50805"/>
    </source>
</evidence>
<dbReference type="EMBL" id="NBAG03000278">
    <property type="protein sequence ID" value="PNI51268.1"/>
    <property type="molecule type" value="Genomic_DNA"/>
</dbReference>
<dbReference type="InterPro" id="IPR036051">
    <property type="entry name" value="KRAB_dom_sf"/>
</dbReference>
<evidence type="ECO:0000313" key="4">
    <source>
        <dbReference type="Proteomes" id="UP000236370"/>
    </source>
</evidence>
<dbReference type="PANTHER" id="PTHR23232:SF158">
    <property type="entry name" value="KRAB DOMAIN-CONTAINING PROTEIN 5"/>
    <property type="match status" value="1"/>
</dbReference>
<comment type="caution">
    <text evidence="3">The sequence shown here is derived from an EMBL/GenBank/DDBJ whole genome shotgun (WGS) entry which is preliminary data.</text>
</comment>
<dbReference type="InterPro" id="IPR050169">
    <property type="entry name" value="Krueppel_C2H2_ZnF"/>
</dbReference>
<feature type="domain" description="KRAB" evidence="2">
    <location>
        <begin position="33"/>
        <end position="118"/>
    </location>
</feature>
<dbReference type="GO" id="GO:0006355">
    <property type="term" value="P:regulation of DNA-templated transcription"/>
    <property type="evidence" value="ECO:0007669"/>
    <property type="project" value="InterPro"/>
</dbReference>
<dbReference type="Pfam" id="PF01352">
    <property type="entry name" value="KRAB"/>
    <property type="match status" value="1"/>
</dbReference>
<dbReference type="PANTHER" id="PTHR23232">
    <property type="entry name" value="KRAB DOMAIN C2H2 ZINC FINGER"/>
    <property type="match status" value="1"/>
</dbReference>